<evidence type="ECO:0000256" key="10">
    <source>
        <dbReference type="ARBA" id="ARBA00022597"/>
    </source>
</evidence>
<evidence type="ECO:0000256" key="19">
    <source>
        <dbReference type="PIRSR" id="PIRSR000732-2"/>
    </source>
</evidence>
<dbReference type="InterPro" id="IPR040442">
    <property type="entry name" value="Pyrv_kinase-like_dom_sf"/>
</dbReference>
<feature type="binding site" evidence="19">
    <location>
        <begin position="457"/>
        <end position="458"/>
    </location>
    <ligand>
        <name>phosphoenolpyruvate</name>
        <dbReference type="ChEBI" id="CHEBI:58702"/>
    </ligand>
</feature>
<dbReference type="Pfam" id="PF02896">
    <property type="entry name" value="PEP-utilizers_C"/>
    <property type="match status" value="1"/>
</dbReference>
<sequence length="594" mass="66432">MARAVVNGISVSTGIAIGKAFFLNRSISSRLPRQTVPLHMIENEKERLIKGFTDAVEELAAVREKVPAELKEHQLIIDSHLMMLKDPKFQMSAIKYIDDHSLNAEWALDKAVNEFEKAFGALEDKYIRERMQDVRQVAMRVQVKLIGDEANLRPVEGRIVLMAHDLTPADTIELEVNKLMSFVTTLGGKTSHTGILARTLNIPALVGVAELENSVVDGDLVIIDGIDGKVLVDPSDEELEHYYNLENQFNDYQRTIIRGCQLPAETEDGYRVQVHANIELFEEVSAVIDNGGEGIGLFRTEYAYLNRTDLPTEEELFEKYSDLAAIMSPRKVTLRTLDLGADKFMSHFGSLDEANPALGLRAVRFCLKHPDLFRLQLRAILRASVHGNVSLMFPMICGLREVLQAKSAVVRAQKELREEGIPFDENMPIGVMIELPAAVMIAEILAQEVDFFSIGTNDLIQYSLGIDRTNPHVSYLYQPLHPAVVRSIKYVVDAGHRAGIGVSLCGEVASDPYCVPILMGMQIDSLSLTPQAIPGIKRILRQLNMQECKQLLKEVLNCRTVSSINRLVTENIYKKYPEELTFFASLLDNEEITG</sequence>
<evidence type="ECO:0000256" key="1">
    <source>
        <dbReference type="ARBA" id="ARBA00000683"/>
    </source>
</evidence>
<evidence type="ECO:0000259" key="23">
    <source>
        <dbReference type="Pfam" id="PF05524"/>
    </source>
</evidence>
<keyword evidence="15 17" id="KW-0460">Magnesium</keyword>
<dbReference type="PRINTS" id="PR01736">
    <property type="entry name" value="PHPHTRNFRASE"/>
</dbReference>
<feature type="binding site" evidence="20">
    <location>
        <position position="434"/>
    </location>
    <ligand>
        <name>Mg(2+)</name>
        <dbReference type="ChEBI" id="CHEBI:18420"/>
    </ligand>
</feature>
<dbReference type="Pfam" id="PF00391">
    <property type="entry name" value="PEP-utilizers"/>
    <property type="match status" value="1"/>
</dbReference>
<gene>
    <name evidence="24" type="ORF">DESAM_20496</name>
</gene>
<feature type="domain" description="Phosphotransferase system enzyme I N-terminal" evidence="23">
    <location>
        <begin position="7"/>
        <end position="130"/>
    </location>
</feature>
<dbReference type="AlphaFoldDB" id="L0R7S1"/>
<feature type="active site" description="Proton donor" evidence="18">
    <location>
        <position position="505"/>
    </location>
</feature>
<feature type="binding site" evidence="19">
    <location>
        <position position="468"/>
    </location>
    <ligand>
        <name>phosphoenolpyruvate</name>
        <dbReference type="ChEBI" id="CHEBI:58702"/>
    </ligand>
</feature>
<evidence type="ECO:0000256" key="4">
    <source>
        <dbReference type="ARBA" id="ARBA00004496"/>
    </source>
</evidence>
<dbReference type="InterPro" id="IPR015813">
    <property type="entry name" value="Pyrv/PenolPyrv_kinase-like_dom"/>
</dbReference>
<dbReference type="RefSeq" id="WP_015335391.1">
    <property type="nucleotide sequence ID" value="NC_020055.1"/>
</dbReference>
<dbReference type="KEGG" id="dhy:DESAM_20496"/>
<dbReference type="GO" id="GO:0008965">
    <property type="term" value="F:phosphoenolpyruvate-protein phosphotransferase activity"/>
    <property type="evidence" value="ECO:0007669"/>
    <property type="project" value="UniProtKB-EC"/>
</dbReference>
<dbReference type="GO" id="GO:0009401">
    <property type="term" value="P:phosphoenolpyruvate-dependent sugar phosphotransferase system"/>
    <property type="evidence" value="ECO:0007669"/>
    <property type="project" value="UniProtKB-KW"/>
</dbReference>
<dbReference type="SUPFAM" id="SSF52009">
    <property type="entry name" value="Phosphohistidine domain"/>
    <property type="match status" value="1"/>
</dbReference>
<dbReference type="PANTHER" id="PTHR46244:SF3">
    <property type="entry name" value="PHOSPHOENOLPYRUVATE-PROTEIN PHOSPHOTRANSFERASE"/>
    <property type="match status" value="1"/>
</dbReference>
<evidence type="ECO:0000256" key="17">
    <source>
        <dbReference type="PIRNR" id="PIRNR000732"/>
    </source>
</evidence>
<dbReference type="GO" id="GO:0005737">
    <property type="term" value="C:cytoplasm"/>
    <property type="evidence" value="ECO:0007669"/>
    <property type="project" value="UniProtKB-SubCell"/>
</dbReference>
<dbReference type="InterPro" id="IPR023151">
    <property type="entry name" value="PEP_util_CS"/>
</dbReference>
<dbReference type="PATRIC" id="fig|1121451.3.peg.758"/>
<organism evidence="24 25">
    <name type="scientific">Maridesulfovibrio hydrothermalis AM13 = DSM 14728</name>
    <dbReference type="NCBI Taxonomy" id="1121451"/>
    <lineage>
        <taxon>Bacteria</taxon>
        <taxon>Pseudomonadati</taxon>
        <taxon>Thermodesulfobacteriota</taxon>
        <taxon>Desulfovibrionia</taxon>
        <taxon>Desulfovibrionales</taxon>
        <taxon>Desulfovibrionaceae</taxon>
        <taxon>Maridesulfovibrio</taxon>
    </lineage>
</organism>
<dbReference type="GO" id="GO:0016301">
    <property type="term" value="F:kinase activity"/>
    <property type="evidence" value="ECO:0007669"/>
    <property type="project" value="UniProtKB-KW"/>
</dbReference>
<dbReference type="EMBL" id="FO203522">
    <property type="protein sequence ID" value="CCO22783.1"/>
    <property type="molecule type" value="Genomic_DNA"/>
</dbReference>
<evidence type="ECO:0000256" key="8">
    <source>
        <dbReference type="ARBA" id="ARBA00022448"/>
    </source>
</evidence>
<name>L0R7S1_9BACT</name>
<dbReference type="InterPro" id="IPR050499">
    <property type="entry name" value="PEP-utilizing_PTS_enzyme"/>
</dbReference>
<evidence type="ECO:0000256" key="16">
    <source>
        <dbReference type="ARBA" id="ARBA00033235"/>
    </source>
</evidence>
<comment type="subcellular location">
    <subcellularLocation>
        <location evidence="4 17">Cytoplasm</location>
    </subcellularLocation>
</comment>
<comment type="catalytic activity">
    <reaction evidence="1 17">
        <text>L-histidyl-[protein] + phosphoenolpyruvate = N(pros)-phospho-L-histidyl-[protein] + pyruvate</text>
        <dbReference type="Rhea" id="RHEA:23880"/>
        <dbReference type="Rhea" id="RHEA-COMP:9745"/>
        <dbReference type="Rhea" id="RHEA-COMP:9746"/>
        <dbReference type="ChEBI" id="CHEBI:15361"/>
        <dbReference type="ChEBI" id="CHEBI:29979"/>
        <dbReference type="ChEBI" id="CHEBI:58702"/>
        <dbReference type="ChEBI" id="CHEBI:64837"/>
        <dbReference type="EC" id="2.7.3.9"/>
    </reaction>
</comment>
<feature type="binding site" evidence="19">
    <location>
        <position position="335"/>
    </location>
    <ligand>
        <name>phosphoenolpyruvate</name>
        <dbReference type="ChEBI" id="CHEBI:58702"/>
    </ligand>
</feature>
<dbReference type="Pfam" id="PF05524">
    <property type="entry name" value="PEP-utilisers_N"/>
    <property type="match status" value="1"/>
</dbReference>
<dbReference type="Gene3D" id="3.50.30.10">
    <property type="entry name" value="Phosphohistidine domain"/>
    <property type="match status" value="1"/>
</dbReference>
<dbReference type="SUPFAM" id="SSF47831">
    <property type="entry name" value="Enzyme I of the PEP:sugar phosphotransferase system HPr-binding (sub)domain"/>
    <property type="match status" value="1"/>
</dbReference>
<accession>L0R7S1</accession>
<evidence type="ECO:0000256" key="14">
    <source>
        <dbReference type="ARBA" id="ARBA00022777"/>
    </source>
</evidence>
<reference evidence="24 25" key="1">
    <citation type="submission" date="2012-10" db="EMBL/GenBank/DDBJ databases">
        <authorList>
            <person name="Genoscope - CEA"/>
        </authorList>
    </citation>
    <scope>NUCLEOTIDE SEQUENCE [LARGE SCALE GENOMIC DNA]</scope>
    <source>
        <strain evidence="25">AM13 / DSM 14728</strain>
    </source>
</reference>
<evidence type="ECO:0000313" key="24">
    <source>
        <dbReference type="EMBL" id="CCO22783.1"/>
    </source>
</evidence>
<evidence type="ECO:0000256" key="20">
    <source>
        <dbReference type="PIRSR" id="PIRSR000732-3"/>
    </source>
</evidence>
<evidence type="ECO:0000256" key="18">
    <source>
        <dbReference type="PIRSR" id="PIRSR000732-1"/>
    </source>
</evidence>
<comment type="similarity">
    <text evidence="5 17">Belongs to the PEP-utilizing enzyme family.</text>
</comment>
<dbReference type="PANTHER" id="PTHR46244">
    <property type="entry name" value="PHOSPHOENOLPYRUVATE-PROTEIN PHOSPHOTRANSFERASE"/>
    <property type="match status" value="1"/>
</dbReference>
<keyword evidence="14 17" id="KW-0418">Kinase</keyword>
<dbReference type="eggNOG" id="COG1080">
    <property type="taxonomic scope" value="Bacteria"/>
</dbReference>
<evidence type="ECO:0000256" key="5">
    <source>
        <dbReference type="ARBA" id="ARBA00007837"/>
    </source>
</evidence>
<evidence type="ECO:0000256" key="7">
    <source>
        <dbReference type="ARBA" id="ARBA00016544"/>
    </source>
</evidence>
<feature type="binding site" evidence="20">
    <location>
        <position position="458"/>
    </location>
    <ligand>
        <name>Mg(2+)</name>
        <dbReference type="ChEBI" id="CHEBI:18420"/>
    </ligand>
</feature>
<dbReference type="InterPro" id="IPR036618">
    <property type="entry name" value="PtsI_HPr-bd_sf"/>
</dbReference>
<evidence type="ECO:0000256" key="9">
    <source>
        <dbReference type="ARBA" id="ARBA00022490"/>
    </source>
</evidence>
<dbReference type="HOGENOM" id="CLU_007308_7_0_7"/>
<evidence type="ECO:0000259" key="22">
    <source>
        <dbReference type="Pfam" id="PF02896"/>
    </source>
</evidence>
<dbReference type="InterPro" id="IPR006318">
    <property type="entry name" value="PTS_EI-like"/>
</dbReference>
<dbReference type="SUPFAM" id="SSF51621">
    <property type="entry name" value="Phosphoenolpyruvate/pyruvate domain"/>
    <property type="match status" value="1"/>
</dbReference>
<keyword evidence="11 17" id="KW-0808">Transferase</keyword>
<feature type="binding site" evidence="19">
    <location>
        <position position="299"/>
    </location>
    <ligand>
        <name>phosphoenolpyruvate</name>
        <dbReference type="ChEBI" id="CHEBI:58702"/>
    </ligand>
</feature>
<dbReference type="InterPro" id="IPR000121">
    <property type="entry name" value="PEP_util_C"/>
</dbReference>
<dbReference type="NCBIfam" id="TIGR01417">
    <property type="entry name" value="PTS_I_fam"/>
    <property type="match status" value="1"/>
</dbReference>
<evidence type="ECO:0000313" key="25">
    <source>
        <dbReference type="Proteomes" id="UP000010808"/>
    </source>
</evidence>
<evidence type="ECO:0000256" key="13">
    <source>
        <dbReference type="ARBA" id="ARBA00022723"/>
    </source>
</evidence>
<evidence type="ECO:0000256" key="2">
    <source>
        <dbReference type="ARBA" id="ARBA00001946"/>
    </source>
</evidence>
<keyword evidence="12 17" id="KW-0598">Phosphotransferase system</keyword>
<keyword evidence="8 17" id="KW-0813">Transport</keyword>
<dbReference type="PROSITE" id="PS00742">
    <property type="entry name" value="PEP_ENZYMES_2"/>
    <property type="match status" value="1"/>
</dbReference>
<evidence type="ECO:0000256" key="12">
    <source>
        <dbReference type="ARBA" id="ARBA00022683"/>
    </source>
</evidence>
<dbReference type="Gene3D" id="3.20.20.60">
    <property type="entry name" value="Phosphoenolpyruvate-binding domains"/>
    <property type="match status" value="1"/>
</dbReference>
<dbReference type="STRING" id="1121451.DESAM_20496"/>
<keyword evidence="10 17" id="KW-0762">Sugar transport</keyword>
<protein>
    <recommendedName>
        <fullName evidence="7 17">Phosphoenolpyruvate-protein phosphotransferase</fullName>
        <ecNumber evidence="6 17">2.7.3.9</ecNumber>
    </recommendedName>
    <alternativeName>
        <fullName evidence="16 17">Phosphotransferase system, enzyme I</fullName>
    </alternativeName>
</protein>
<feature type="domain" description="PEP-utilising enzyme C-terminal" evidence="22">
    <location>
        <begin position="261"/>
        <end position="544"/>
    </location>
</feature>
<evidence type="ECO:0000259" key="21">
    <source>
        <dbReference type="Pfam" id="PF00391"/>
    </source>
</evidence>
<dbReference type="OrthoDB" id="9765468at2"/>
<dbReference type="GO" id="GO:0046872">
    <property type="term" value="F:metal ion binding"/>
    <property type="evidence" value="ECO:0007669"/>
    <property type="project" value="UniProtKB-KW"/>
</dbReference>
<dbReference type="Gene3D" id="1.10.274.10">
    <property type="entry name" value="PtsI, HPr-binding domain"/>
    <property type="match status" value="1"/>
</dbReference>
<feature type="domain" description="PEP-utilising enzyme mobile" evidence="21">
    <location>
        <begin position="159"/>
        <end position="228"/>
    </location>
</feature>
<dbReference type="EC" id="2.7.3.9" evidence="6 17"/>
<evidence type="ECO:0000256" key="3">
    <source>
        <dbReference type="ARBA" id="ARBA00002728"/>
    </source>
</evidence>
<comment type="function">
    <text evidence="3 17">General (non sugar-specific) component of the phosphoenolpyruvate-dependent sugar phosphotransferase system (sugar PTS). This major carbohydrate active-transport system catalyzes the phosphorylation of incoming sugar substrates concomitantly with their translocation across the cell membrane. Enzyme I transfers the phosphoryl group from phosphoenolpyruvate (PEP) to the phosphoryl carrier protein (HPr).</text>
</comment>
<evidence type="ECO:0000256" key="11">
    <source>
        <dbReference type="ARBA" id="ARBA00022679"/>
    </source>
</evidence>
<keyword evidence="25" id="KW-1185">Reference proteome</keyword>
<dbReference type="InterPro" id="IPR008279">
    <property type="entry name" value="PEP-util_enz_mobile_dom"/>
</dbReference>
<evidence type="ECO:0000256" key="6">
    <source>
        <dbReference type="ARBA" id="ARBA00012232"/>
    </source>
</evidence>
<dbReference type="InterPro" id="IPR024692">
    <property type="entry name" value="PTS_EI"/>
</dbReference>
<feature type="active site" description="Tele-phosphohistidine intermediate" evidence="18">
    <location>
        <position position="192"/>
    </location>
</feature>
<proteinExistence type="inferred from homology"/>
<keyword evidence="24" id="KW-0670">Pyruvate</keyword>
<keyword evidence="13 17" id="KW-0479">Metal-binding</keyword>
<dbReference type="InterPro" id="IPR008731">
    <property type="entry name" value="PTS_EIN"/>
</dbReference>
<comment type="cofactor">
    <cofactor evidence="2 17 20">
        <name>Mg(2+)</name>
        <dbReference type="ChEBI" id="CHEBI:18420"/>
    </cofactor>
</comment>
<evidence type="ECO:0000256" key="15">
    <source>
        <dbReference type="ARBA" id="ARBA00022842"/>
    </source>
</evidence>
<dbReference type="PIRSF" id="PIRSF000732">
    <property type="entry name" value="PTS_enzyme_I"/>
    <property type="match status" value="1"/>
</dbReference>
<dbReference type="Proteomes" id="UP000010808">
    <property type="component" value="Chromosome"/>
</dbReference>
<keyword evidence="9 17" id="KW-0963">Cytoplasm</keyword>
<dbReference type="InterPro" id="IPR036637">
    <property type="entry name" value="Phosphohistidine_dom_sf"/>
</dbReference>